<evidence type="ECO:0000313" key="2">
    <source>
        <dbReference type="EMBL" id="KAJ3490086.1"/>
    </source>
</evidence>
<name>A0AAD5VEE5_9APHY</name>
<evidence type="ECO:0000256" key="1">
    <source>
        <dbReference type="SAM" id="MobiDB-lite"/>
    </source>
</evidence>
<proteinExistence type="predicted"/>
<feature type="compositionally biased region" description="Basic residues" evidence="1">
    <location>
        <begin position="214"/>
        <end position="226"/>
    </location>
</feature>
<feature type="region of interest" description="Disordered" evidence="1">
    <location>
        <begin position="1"/>
        <end position="23"/>
    </location>
</feature>
<reference evidence="2" key="1">
    <citation type="submission" date="2022-07" db="EMBL/GenBank/DDBJ databases">
        <title>Genome Sequence of Physisporinus lineatus.</title>
        <authorList>
            <person name="Buettner E."/>
        </authorList>
    </citation>
    <scope>NUCLEOTIDE SEQUENCE</scope>
    <source>
        <strain evidence="2">VT162</strain>
    </source>
</reference>
<dbReference type="Proteomes" id="UP001212997">
    <property type="component" value="Unassembled WGS sequence"/>
</dbReference>
<protein>
    <submittedName>
        <fullName evidence="2">Uncharacterized protein</fullName>
    </submittedName>
</protein>
<feature type="compositionally biased region" description="Low complexity" evidence="1">
    <location>
        <begin position="497"/>
        <end position="508"/>
    </location>
</feature>
<feature type="region of interest" description="Disordered" evidence="1">
    <location>
        <begin position="758"/>
        <end position="822"/>
    </location>
</feature>
<feature type="compositionally biased region" description="Low complexity" evidence="1">
    <location>
        <begin position="641"/>
        <end position="650"/>
    </location>
</feature>
<feature type="compositionally biased region" description="Acidic residues" evidence="1">
    <location>
        <begin position="781"/>
        <end position="791"/>
    </location>
</feature>
<dbReference type="AlphaFoldDB" id="A0AAD5VEE5"/>
<feature type="compositionally biased region" description="Low complexity" evidence="1">
    <location>
        <begin position="69"/>
        <end position="106"/>
    </location>
</feature>
<feature type="region of interest" description="Disordered" evidence="1">
    <location>
        <begin position="69"/>
        <end position="126"/>
    </location>
</feature>
<feature type="region of interest" description="Disordered" evidence="1">
    <location>
        <begin position="336"/>
        <end position="702"/>
    </location>
</feature>
<evidence type="ECO:0000313" key="3">
    <source>
        <dbReference type="Proteomes" id="UP001212997"/>
    </source>
</evidence>
<feature type="compositionally biased region" description="Basic and acidic residues" evidence="1">
    <location>
        <begin position="188"/>
        <end position="199"/>
    </location>
</feature>
<keyword evidence="3" id="KW-1185">Reference proteome</keyword>
<gene>
    <name evidence="2" type="ORF">NLI96_g1670</name>
</gene>
<feature type="compositionally biased region" description="Low complexity" evidence="1">
    <location>
        <begin position="415"/>
        <end position="425"/>
    </location>
</feature>
<feature type="compositionally biased region" description="Pro residues" evidence="1">
    <location>
        <begin position="538"/>
        <end position="551"/>
    </location>
</feature>
<comment type="caution">
    <text evidence="2">The sequence shown here is derived from an EMBL/GenBank/DDBJ whole genome shotgun (WGS) entry which is preliminary data.</text>
</comment>
<feature type="compositionally biased region" description="Polar residues" evidence="1">
    <location>
        <begin position="651"/>
        <end position="662"/>
    </location>
</feature>
<dbReference type="EMBL" id="JANAWD010000033">
    <property type="protein sequence ID" value="KAJ3490086.1"/>
    <property type="molecule type" value="Genomic_DNA"/>
</dbReference>
<feature type="compositionally biased region" description="Basic and acidic residues" evidence="1">
    <location>
        <begin position="9"/>
        <end position="23"/>
    </location>
</feature>
<sequence>MSTSPLPRPHRERERPSDTRDSLLRASILDTALELGIGSSSTVANWIFNPVEEADEDVESVLSPSLTYASTATSEESSFSGSLHSHHGQAGSGSSSNQSFGKPSGSLDSSQINYFRDGGLSPVPEIPIQRSIQFDLRATPEPRAFSPLPALFKPNKLRKTRPEGYDSDGGYLSDSLKSDKSKKKSKKKDKDKNKDKGDATDFESDGGYLSESAKKKKEKKKSKKDKTKNVDGAGTDYESDGGYLSTTSLGRGKKSKSMRKASNTSAASGDESEGGYLSEASAKTKRFFGLGSKSPKKKKSSLDNAVQEEIPPVPSLPPLPLPIAEKFSRSLTPSSFVTYDSRSTTPAPSEYTVTHRSSHDTIVSNHSSPTISSPDSPQGLPNAFKDAESVRSPSIDVLATFSRRAADPAARSKPHPLSNSSSFPSSPIPAIPSITLPKPKKNPSLKRTPPQISAPNTSSLAAKHTPVPLILTPPTPLSASRHMETDSRCPAAPSPHPSASTEYIVPSPSVSPLPSPGLPTNAGSQTLVRPHVLAFYDLPPPSPPPQGPLPTVPLEVQQQQSRIAHENMERGLSPIMKPRSRPGTADSVSERRQQPSTLVWRTYSRPGTADDSERKQSAPSPIVWTTYNRAGPASAPAGQTPSSPYRSPSRTNLVPPSSTPAAISNRPPSPLFLQRIPSNQRGRESPFPTQPVLPRGESSELVRRTSIAQANSRSQRNGNGANGNNAPLSADVYAMDRERGLRQQQLEAQLSRLQPLRSQSALDTRRVSEVEDDESRQSWVDYDDDEEDEMGSDPRRRVQVIPRIQHPDEEASETRPLSSDSHPDIDSVLSMLRGDVNGLARQAGDKAEPRSTFYFDMEDDDDERYSRYSVWSDGRPVSILDAEKSGDAREKFVKQVEAMYPGNVPPVPPLAPAAKSGMF</sequence>
<feature type="compositionally biased region" description="Polar residues" evidence="1">
    <location>
        <begin position="336"/>
        <end position="376"/>
    </location>
</feature>
<accession>A0AAD5VEE5</accession>
<organism evidence="2 3">
    <name type="scientific">Meripilus lineatus</name>
    <dbReference type="NCBI Taxonomy" id="2056292"/>
    <lineage>
        <taxon>Eukaryota</taxon>
        <taxon>Fungi</taxon>
        <taxon>Dikarya</taxon>
        <taxon>Basidiomycota</taxon>
        <taxon>Agaricomycotina</taxon>
        <taxon>Agaricomycetes</taxon>
        <taxon>Polyporales</taxon>
        <taxon>Meripilaceae</taxon>
        <taxon>Meripilus</taxon>
    </lineage>
</organism>
<feature type="compositionally biased region" description="Polar residues" evidence="1">
    <location>
        <begin position="617"/>
        <end position="628"/>
    </location>
</feature>
<feature type="region of interest" description="Disordered" evidence="1">
    <location>
        <begin position="139"/>
        <end position="318"/>
    </location>
</feature>
<feature type="compositionally biased region" description="Low complexity" evidence="1">
    <location>
        <begin position="717"/>
        <end position="726"/>
    </location>
</feature>
<feature type="region of interest" description="Disordered" evidence="1">
    <location>
        <begin position="709"/>
        <end position="728"/>
    </location>
</feature>
<feature type="compositionally biased region" description="Polar residues" evidence="1">
    <location>
        <begin position="450"/>
        <end position="460"/>
    </location>
</feature>